<reference evidence="2" key="1">
    <citation type="journal article" date="2023" name="Comput. Struct. Biotechnol. J.">
        <title>Discovery of a novel marine Bacteroidetes with a rich repertoire of carbohydrate-active enzymes.</title>
        <authorList>
            <person name="Chen B."/>
            <person name="Liu G."/>
            <person name="Chen Q."/>
            <person name="Wang H."/>
            <person name="Liu L."/>
            <person name="Tang K."/>
        </authorList>
    </citation>
    <scope>NUCLEOTIDE SEQUENCE</scope>
    <source>
        <strain evidence="2">TK19036</strain>
    </source>
</reference>
<dbReference type="EMBL" id="CP120682">
    <property type="protein sequence ID" value="WKN36854.1"/>
    <property type="molecule type" value="Genomic_DNA"/>
</dbReference>
<accession>A0AA49GSZ4</accession>
<proteinExistence type="predicted"/>
<dbReference type="InterPro" id="IPR052927">
    <property type="entry name" value="DCC_oxidoreductase"/>
</dbReference>
<reference evidence="2" key="2">
    <citation type="journal article" date="2024" name="Antonie Van Leeuwenhoek">
        <title>Roseihalotalea indica gen. nov., sp. nov., a halophilic Bacteroidetes from mesopelagic Southwest Indian Ocean with higher carbohydrate metabolic potential.</title>
        <authorList>
            <person name="Chen B."/>
            <person name="Zhang M."/>
            <person name="Lin D."/>
            <person name="Ye J."/>
            <person name="Tang K."/>
        </authorList>
    </citation>
    <scope>NUCLEOTIDE SEQUENCE</scope>
    <source>
        <strain evidence="2">TK19036</strain>
    </source>
</reference>
<evidence type="ECO:0000313" key="2">
    <source>
        <dbReference type="EMBL" id="WKN36854.1"/>
    </source>
</evidence>
<keyword evidence="1" id="KW-0812">Transmembrane</keyword>
<keyword evidence="1" id="KW-0472">Membrane</keyword>
<feature type="transmembrane region" description="Helical" evidence="1">
    <location>
        <begin position="93"/>
        <end position="111"/>
    </location>
</feature>
<sequence length="142" mass="16529">MSRKNSDVSIVNKDIILFDGVCNLCNHAVNFIIDRDPANRFVFSSLQSASGKSLLLEHHLHENYLDSLVLIQQGKVFRKSTAALRIAKHLSGLWPLCYVFIILPPFIRNFFYDIVARFRYKWFGKRNECRIPTPELRAKFLD</sequence>
<organism evidence="2">
    <name type="scientific">Roseihalotalea indica</name>
    <dbReference type="NCBI Taxonomy" id="2867963"/>
    <lineage>
        <taxon>Bacteria</taxon>
        <taxon>Pseudomonadati</taxon>
        <taxon>Bacteroidota</taxon>
        <taxon>Cytophagia</taxon>
        <taxon>Cytophagales</taxon>
        <taxon>Catalimonadaceae</taxon>
        <taxon>Roseihalotalea</taxon>
    </lineage>
</organism>
<gene>
    <name evidence="2" type="ORF">K4G66_31300</name>
</gene>
<dbReference type="AlphaFoldDB" id="A0AA49GSZ4"/>
<dbReference type="Pfam" id="PF04134">
    <property type="entry name" value="DCC1-like"/>
    <property type="match status" value="1"/>
</dbReference>
<protein>
    <submittedName>
        <fullName evidence="2">DCC1-like thiol-disulfide oxidoreductase family protein</fullName>
    </submittedName>
</protein>
<keyword evidence="1" id="KW-1133">Transmembrane helix</keyword>
<dbReference type="PANTHER" id="PTHR33639">
    <property type="entry name" value="THIOL-DISULFIDE OXIDOREDUCTASE DCC"/>
    <property type="match status" value="1"/>
</dbReference>
<dbReference type="GO" id="GO:0015035">
    <property type="term" value="F:protein-disulfide reductase activity"/>
    <property type="evidence" value="ECO:0007669"/>
    <property type="project" value="InterPro"/>
</dbReference>
<dbReference type="InterPro" id="IPR007263">
    <property type="entry name" value="DCC1-like"/>
</dbReference>
<dbReference type="PANTHER" id="PTHR33639:SF2">
    <property type="entry name" value="DUF393 DOMAIN-CONTAINING PROTEIN"/>
    <property type="match status" value="1"/>
</dbReference>
<name>A0AA49GSZ4_9BACT</name>
<evidence type="ECO:0000256" key="1">
    <source>
        <dbReference type="SAM" id="Phobius"/>
    </source>
</evidence>